<name>A0A915EI37_9BILA</name>
<evidence type="ECO:0000313" key="3">
    <source>
        <dbReference type="WBParaSite" id="jg6572"/>
    </source>
</evidence>
<evidence type="ECO:0000256" key="1">
    <source>
        <dbReference type="SAM" id="MobiDB-lite"/>
    </source>
</evidence>
<dbReference type="AlphaFoldDB" id="A0A915EI37"/>
<accession>A0A915EI37</accession>
<dbReference type="WBParaSite" id="jg6572">
    <property type="protein sequence ID" value="jg6572"/>
    <property type="gene ID" value="jg6572"/>
</dbReference>
<reference evidence="3" key="1">
    <citation type="submission" date="2022-11" db="UniProtKB">
        <authorList>
            <consortium name="WormBaseParasite"/>
        </authorList>
    </citation>
    <scope>IDENTIFICATION</scope>
</reference>
<keyword evidence="2" id="KW-1185">Reference proteome</keyword>
<proteinExistence type="predicted"/>
<dbReference type="Proteomes" id="UP000887574">
    <property type="component" value="Unplaced"/>
</dbReference>
<sequence>MYYFELRRVLRRKIRSFQQSPTGKNLTQLPKLKLAVISFGFFSAWHFMGQQITEYKNADSIQKAAEAAAIKDARQEELEERHEQEKKRRRAVAEANRDQITSRPMISVAKTQYPLDCD</sequence>
<protein>
    <submittedName>
        <fullName evidence="3">Uncharacterized protein</fullName>
    </submittedName>
</protein>
<evidence type="ECO:0000313" key="2">
    <source>
        <dbReference type="Proteomes" id="UP000887574"/>
    </source>
</evidence>
<feature type="compositionally biased region" description="Basic and acidic residues" evidence="1">
    <location>
        <begin position="73"/>
        <end position="97"/>
    </location>
</feature>
<feature type="region of interest" description="Disordered" evidence="1">
    <location>
        <begin position="73"/>
        <end position="98"/>
    </location>
</feature>
<organism evidence="2 3">
    <name type="scientific">Ditylenchus dipsaci</name>
    <dbReference type="NCBI Taxonomy" id="166011"/>
    <lineage>
        <taxon>Eukaryota</taxon>
        <taxon>Metazoa</taxon>
        <taxon>Ecdysozoa</taxon>
        <taxon>Nematoda</taxon>
        <taxon>Chromadorea</taxon>
        <taxon>Rhabditida</taxon>
        <taxon>Tylenchina</taxon>
        <taxon>Tylenchomorpha</taxon>
        <taxon>Sphaerularioidea</taxon>
        <taxon>Anguinidae</taxon>
        <taxon>Anguininae</taxon>
        <taxon>Ditylenchus</taxon>
    </lineage>
</organism>